<keyword evidence="1" id="KW-0732">Signal</keyword>
<dbReference type="Gene3D" id="3.30.70.2970">
    <property type="entry name" value="Protein of unknown function (DUF541), domain 2"/>
    <property type="match status" value="1"/>
</dbReference>
<dbReference type="InterPro" id="IPR052022">
    <property type="entry name" value="26kDa_periplasmic_antigen"/>
</dbReference>
<feature type="chain" id="PRO_5013251642" evidence="1">
    <location>
        <begin position="25"/>
        <end position="234"/>
    </location>
</feature>
<organism evidence="2 3">
    <name type="scientific">Nitrobacter vulgaris</name>
    <dbReference type="NCBI Taxonomy" id="29421"/>
    <lineage>
        <taxon>Bacteria</taxon>
        <taxon>Pseudomonadati</taxon>
        <taxon>Pseudomonadota</taxon>
        <taxon>Alphaproteobacteria</taxon>
        <taxon>Hyphomicrobiales</taxon>
        <taxon>Nitrobacteraceae</taxon>
        <taxon>Nitrobacter</taxon>
    </lineage>
</organism>
<sequence length="234" mass="24020">MQNRIQLAIAAATIAALISVPAQADVPPPAISVTGEATISAPPDLAQIEAGVTTDAKNARDAFEANNAAMGKVLAALKSAGIAEKDYQTSQLSLQPQFTNQNRSGSNVLSGYRATNRVTVKLRDISKMAGVIDAVTAAGANDIGSINFMVSNASKLLDDARAEAIVDARRKAEIYAKAAGVSLGGPISIAEHGSAVPVMYRRAAAPMAAEAAIAPGEETLRVTVGVSWEIKGAP</sequence>
<dbReference type="InterPro" id="IPR007497">
    <property type="entry name" value="SIMPL/DUF541"/>
</dbReference>
<evidence type="ECO:0000256" key="1">
    <source>
        <dbReference type="SAM" id="SignalP"/>
    </source>
</evidence>
<keyword evidence="3" id="KW-1185">Reference proteome</keyword>
<dbReference type="Pfam" id="PF04402">
    <property type="entry name" value="SIMPL"/>
    <property type="match status" value="1"/>
</dbReference>
<dbReference type="AlphaFoldDB" id="A0A1V4HV30"/>
<dbReference type="Proteomes" id="UP000189940">
    <property type="component" value="Unassembled WGS sequence"/>
</dbReference>
<dbReference type="Gene3D" id="3.30.110.170">
    <property type="entry name" value="Protein of unknown function (DUF541), domain 1"/>
    <property type="match status" value="1"/>
</dbReference>
<dbReference type="RefSeq" id="WP_079448134.1">
    <property type="nucleotide sequence ID" value="NZ_JAVDPZ010000012.1"/>
</dbReference>
<evidence type="ECO:0000313" key="2">
    <source>
        <dbReference type="EMBL" id="OPH81784.1"/>
    </source>
</evidence>
<feature type="signal peptide" evidence="1">
    <location>
        <begin position="1"/>
        <end position="24"/>
    </location>
</feature>
<accession>A0A1V4HV30</accession>
<protein>
    <submittedName>
        <fullName evidence="2">SIMPL domain-containing protein</fullName>
    </submittedName>
</protein>
<reference evidence="2 3" key="1">
    <citation type="submission" date="2017-02" db="EMBL/GenBank/DDBJ databases">
        <title>Genome sequence of the nitrite-oxidizing bacterium Nitrobacter vulgaris strain Ab1.</title>
        <authorList>
            <person name="Mellbye B.L."/>
            <person name="Davis E.W."/>
            <person name="Spieck E."/>
            <person name="Chang J.H."/>
            <person name="Bottomley P.J."/>
            <person name="Sayavedra-Soto L.A."/>
        </authorList>
    </citation>
    <scope>NUCLEOTIDE SEQUENCE [LARGE SCALE GENOMIC DNA]</scope>
    <source>
        <strain evidence="2 3">Ab1</strain>
    </source>
</reference>
<comment type="caution">
    <text evidence="2">The sequence shown here is derived from an EMBL/GenBank/DDBJ whole genome shotgun (WGS) entry which is preliminary data.</text>
</comment>
<dbReference type="PANTHER" id="PTHR34387:SF1">
    <property type="entry name" value="PERIPLASMIC IMMUNOGENIC PROTEIN"/>
    <property type="match status" value="1"/>
</dbReference>
<dbReference type="PANTHER" id="PTHR34387">
    <property type="entry name" value="SLR1258 PROTEIN"/>
    <property type="match status" value="1"/>
</dbReference>
<gene>
    <name evidence="2" type="ORF">B2M20_16105</name>
</gene>
<name>A0A1V4HV30_NITVU</name>
<dbReference type="GO" id="GO:0006974">
    <property type="term" value="P:DNA damage response"/>
    <property type="evidence" value="ECO:0007669"/>
    <property type="project" value="TreeGrafter"/>
</dbReference>
<proteinExistence type="predicted"/>
<dbReference type="EMBL" id="MWPQ01000055">
    <property type="protein sequence ID" value="OPH81784.1"/>
    <property type="molecule type" value="Genomic_DNA"/>
</dbReference>
<evidence type="ECO:0000313" key="3">
    <source>
        <dbReference type="Proteomes" id="UP000189940"/>
    </source>
</evidence>
<dbReference type="STRING" id="29421.B2M20_16105"/>